<dbReference type="AlphaFoldDB" id="A0A2H0NBU5"/>
<accession>A0A2H0NBU5</accession>
<gene>
    <name evidence="2" type="ORF">COV54_02700</name>
</gene>
<name>A0A2H0NBU5_9BACT</name>
<reference evidence="2 3" key="1">
    <citation type="submission" date="2017-09" db="EMBL/GenBank/DDBJ databases">
        <title>Depth-based differentiation of microbial function through sediment-hosted aquifers and enrichment of novel symbionts in the deep terrestrial subsurface.</title>
        <authorList>
            <person name="Probst A.J."/>
            <person name="Ladd B."/>
            <person name="Jarett J.K."/>
            <person name="Geller-Mcgrath D.E."/>
            <person name="Sieber C.M."/>
            <person name="Emerson J.B."/>
            <person name="Anantharaman K."/>
            <person name="Thomas B.C."/>
            <person name="Malmstrom R."/>
            <person name="Stieglmeier M."/>
            <person name="Klingl A."/>
            <person name="Woyke T."/>
            <person name="Ryan C.M."/>
            <person name="Banfield J.F."/>
        </authorList>
    </citation>
    <scope>NUCLEOTIDE SEQUENCE [LARGE SCALE GENOMIC DNA]</scope>
    <source>
        <strain evidence="2">CG11_big_fil_rev_8_21_14_0_20_38_23</strain>
    </source>
</reference>
<evidence type="ECO:0000313" key="2">
    <source>
        <dbReference type="EMBL" id="PIR06368.1"/>
    </source>
</evidence>
<dbReference type="Pfam" id="PF06695">
    <property type="entry name" value="Sm_multidrug_ex"/>
    <property type="match status" value="1"/>
</dbReference>
<dbReference type="PANTHER" id="PTHR36007:SF2">
    <property type="entry name" value="TRANSPORT PROTEIN-RELATED"/>
    <property type="match status" value="1"/>
</dbReference>
<proteinExistence type="predicted"/>
<evidence type="ECO:0000313" key="3">
    <source>
        <dbReference type="Proteomes" id="UP000228867"/>
    </source>
</evidence>
<dbReference type="PANTHER" id="PTHR36007">
    <property type="entry name" value="TRANSPORT PROTEIN-RELATED"/>
    <property type="match status" value="1"/>
</dbReference>
<sequence length="150" mass="16885">MSKELLTILIAASPLAELRGALPMAILVWGMPIFKAYLLSVVGNFLPAIPLILFWRHLAGWLMRRNYYLNRLFSFIFEHVRRRFLKHQAIFENLGLLVLTAIPIPVLGGVWTASVAVFLFDIPLRRASLMLSLGVLISGLVVLFLSSLIL</sequence>
<organism evidence="2 3">
    <name type="scientific">Candidatus Jorgensenbacteria bacterium CG11_big_fil_rev_8_21_14_0_20_38_23</name>
    <dbReference type="NCBI Taxonomy" id="1974594"/>
    <lineage>
        <taxon>Bacteria</taxon>
        <taxon>Candidatus Joergenseniibacteriota</taxon>
    </lineage>
</organism>
<keyword evidence="1" id="KW-0472">Membrane</keyword>
<protein>
    <submittedName>
        <fullName evidence="2">Ligand-binding protein SH3</fullName>
    </submittedName>
</protein>
<feature type="transmembrane region" description="Helical" evidence="1">
    <location>
        <begin position="94"/>
        <end position="120"/>
    </location>
</feature>
<dbReference type="InterPro" id="IPR009577">
    <property type="entry name" value="Sm_multidrug_ex"/>
</dbReference>
<dbReference type="Proteomes" id="UP000228867">
    <property type="component" value="Unassembled WGS sequence"/>
</dbReference>
<evidence type="ECO:0000256" key="1">
    <source>
        <dbReference type="SAM" id="Phobius"/>
    </source>
</evidence>
<dbReference type="EMBL" id="PCWR01000057">
    <property type="protein sequence ID" value="PIR06368.1"/>
    <property type="molecule type" value="Genomic_DNA"/>
</dbReference>
<keyword evidence="1" id="KW-1133">Transmembrane helix</keyword>
<keyword evidence="1" id="KW-0812">Transmembrane</keyword>
<feature type="transmembrane region" description="Helical" evidence="1">
    <location>
        <begin position="126"/>
        <end position="149"/>
    </location>
</feature>
<feature type="transmembrane region" description="Helical" evidence="1">
    <location>
        <begin position="36"/>
        <end position="55"/>
    </location>
</feature>
<comment type="caution">
    <text evidence="2">The sequence shown here is derived from an EMBL/GenBank/DDBJ whole genome shotgun (WGS) entry which is preliminary data.</text>
</comment>